<evidence type="ECO:0000313" key="10">
    <source>
        <dbReference type="EMBL" id="EGV66534.1"/>
    </source>
</evidence>
<dbReference type="InterPro" id="IPR019410">
    <property type="entry name" value="Methyltransf_16"/>
</dbReference>
<name>G3AWG4_CANTC</name>
<evidence type="ECO:0000256" key="6">
    <source>
        <dbReference type="ARBA" id="ARBA00022679"/>
    </source>
</evidence>
<evidence type="ECO:0000256" key="7">
    <source>
        <dbReference type="ARBA" id="ARBA00022691"/>
    </source>
</evidence>
<dbReference type="EMBL" id="GL996510">
    <property type="protein sequence ID" value="EGV66534.1"/>
    <property type="molecule type" value="Genomic_DNA"/>
</dbReference>
<reference evidence="10 11" key="1">
    <citation type="journal article" date="2011" name="Proc. Natl. Acad. Sci. U.S.A.">
        <title>Comparative genomics of xylose-fermenting fungi for enhanced biofuel production.</title>
        <authorList>
            <person name="Wohlbach D.J."/>
            <person name="Kuo A."/>
            <person name="Sato T.K."/>
            <person name="Potts K.M."/>
            <person name="Salamov A.A."/>
            <person name="LaButti K.M."/>
            <person name="Sun H."/>
            <person name="Clum A."/>
            <person name="Pangilinan J.L."/>
            <person name="Lindquist E.A."/>
            <person name="Lucas S."/>
            <person name="Lapidus A."/>
            <person name="Jin M."/>
            <person name="Gunawan C."/>
            <person name="Balan V."/>
            <person name="Dale B.E."/>
            <person name="Jeffries T.W."/>
            <person name="Zinkel R."/>
            <person name="Barry K.W."/>
            <person name="Grigoriev I.V."/>
            <person name="Gasch A.P."/>
        </authorList>
    </citation>
    <scope>NUCLEOTIDE SEQUENCE [LARGE SCALE GENOMIC DNA]</scope>
    <source>
        <strain evidence="11">ATCC 10573 / BCRC 21748 / CBS 615 / JCM 9827 / NBRC 10315 / NRRL Y-1498 / VKM Y-70</strain>
    </source>
</reference>
<dbReference type="Gene3D" id="3.40.50.150">
    <property type="entry name" value="Vaccinia Virus protein VP39"/>
    <property type="match status" value="1"/>
</dbReference>
<evidence type="ECO:0000256" key="4">
    <source>
        <dbReference type="ARBA" id="ARBA00022490"/>
    </source>
</evidence>
<keyword evidence="5" id="KW-0489">Methyltransferase</keyword>
<protein>
    <recommendedName>
        <fullName evidence="3">protein-histidine N-methyltransferase</fullName>
        <ecNumber evidence="3">2.1.1.85</ecNumber>
    </recommendedName>
</protein>
<evidence type="ECO:0000256" key="1">
    <source>
        <dbReference type="ARBA" id="ARBA00004123"/>
    </source>
</evidence>
<dbReference type="GO" id="GO:0005634">
    <property type="term" value="C:nucleus"/>
    <property type="evidence" value="ECO:0007669"/>
    <property type="project" value="UniProtKB-SubCell"/>
</dbReference>
<dbReference type="Proteomes" id="UP000000707">
    <property type="component" value="Unassembled WGS sequence"/>
</dbReference>
<dbReference type="HOGENOM" id="CLU_038704_1_2_1"/>
<sequence length="203" mass="22597">MIDELHTNYADANTVVELGSGTSLPSCYVLFHRLTATSTAPLKLILSDFNYEVLRLVTVPNLLINWYVARKQPTASEFRITAEVVAEFETDLAASHVELVLISGSWGERFLQLVQHTAIDLVVTCETIYSLESLPVLSTMVIELVKRTRGAKALVGAKNYYFGVGGSVAEFVRYVKTHSDLEVTVREVSSQLKRSVVEVTQHY</sequence>
<dbReference type="PANTHER" id="PTHR14614">
    <property type="entry name" value="HEPATOCELLULAR CARCINOMA-ASSOCIATED ANTIGEN"/>
    <property type="match status" value="1"/>
</dbReference>
<evidence type="ECO:0000313" key="11">
    <source>
        <dbReference type="Proteomes" id="UP000000707"/>
    </source>
</evidence>
<keyword evidence="7" id="KW-0949">S-adenosyl-L-methionine</keyword>
<dbReference type="OrthoDB" id="1723750at2759"/>
<gene>
    <name evidence="10" type="ORF">CANTEDRAFT_128933</name>
</gene>
<evidence type="ECO:0000256" key="5">
    <source>
        <dbReference type="ARBA" id="ARBA00022603"/>
    </source>
</evidence>
<accession>G3AWG4</accession>
<dbReference type="GO" id="GO:0018064">
    <property type="term" value="F:protein-L-histidine N-tele-methyltransferase activity"/>
    <property type="evidence" value="ECO:0007669"/>
    <property type="project" value="UniProtKB-EC"/>
</dbReference>
<keyword evidence="4" id="KW-0963">Cytoplasm</keyword>
<comment type="similarity">
    <text evidence="9">Belongs to the methyltransferase superfamily. METTL18 family.</text>
</comment>
<evidence type="ECO:0000256" key="3">
    <source>
        <dbReference type="ARBA" id="ARBA00012533"/>
    </source>
</evidence>
<evidence type="ECO:0000256" key="2">
    <source>
        <dbReference type="ARBA" id="ARBA00004496"/>
    </source>
</evidence>
<keyword evidence="6" id="KW-0808">Transferase</keyword>
<evidence type="ECO:0000256" key="8">
    <source>
        <dbReference type="ARBA" id="ARBA00023242"/>
    </source>
</evidence>
<keyword evidence="8" id="KW-0539">Nucleus</keyword>
<dbReference type="GO" id="GO:0005737">
    <property type="term" value="C:cytoplasm"/>
    <property type="evidence" value="ECO:0007669"/>
    <property type="project" value="UniProtKB-SubCell"/>
</dbReference>
<dbReference type="AlphaFoldDB" id="G3AWG4"/>
<evidence type="ECO:0000256" key="9">
    <source>
        <dbReference type="ARBA" id="ARBA00038126"/>
    </source>
</evidence>
<organism evidence="11">
    <name type="scientific">Candida tenuis (strain ATCC 10573 / BCRC 21748 / CBS 615 / JCM 9827 / NBRC 10315 / NRRL Y-1498 / VKM Y-70)</name>
    <name type="common">Yeast</name>
    <name type="synonym">Yamadazyma tenuis</name>
    <dbReference type="NCBI Taxonomy" id="590646"/>
    <lineage>
        <taxon>Eukaryota</taxon>
        <taxon>Fungi</taxon>
        <taxon>Dikarya</taxon>
        <taxon>Ascomycota</taxon>
        <taxon>Saccharomycotina</taxon>
        <taxon>Pichiomycetes</taxon>
        <taxon>Debaryomycetaceae</taxon>
        <taxon>Yamadazyma</taxon>
    </lineage>
</organism>
<keyword evidence="11" id="KW-1185">Reference proteome</keyword>
<comment type="subcellular location">
    <subcellularLocation>
        <location evidence="2">Cytoplasm</location>
    </subcellularLocation>
    <subcellularLocation>
        <location evidence="1">Nucleus</location>
    </subcellularLocation>
</comment>
<dbReference type="GO" id="GO:0032259">
    <property type="term" value="P:methylation"/>
    <property type="evidence" value="ECO:0007669"/>
    <property type="project" value="UniProtKB-KW"/>
</dbReference>
<dbReference type="EC" id="2.1.1.85" evidence="3"/>
<dbReference type="PANTHER" id="PTHR14614:SF39">
    <property type="entry name" value="HISTIDINE PROTEIN METHYLTRANSFERASE 1 HOMOLOG"/>
    <property type="match status" value="1"/>
</dbReference>
<proteinExistence type="inferred from homology"/>
<dbReference type="InterPro" id="IPR029063">
    <property type="entry name" value="SAM-dependent_MTases_sf"/>
</dbReference>